<dbReference type="OrthoDB" id="9781208at2"/>
<feature type="chain" id="PRO_5009184999" description="histidine kinase" evidence="8">
    <location>
        <begin position="32"/>
        <end position="595"/>
    </location>
</feature>
<dbReference type="CDD" id="cd00082">
    <property type="entry name" value="HisKA"/>
    <property type="match status" value="1"/>
</dbReference>
<dbReference type="Pfam" id="PF00512">
    <property type="entry name" value="HisKA"/>
    <property type="match status" value="1"/>
</dbReference>
<proteinExistence type="predicted"/>
<dbReference type="SUPFAM" id="SSF47384">
    <property type="entry name" value="Homodimeric domain of signal transducing histidine kinase"/>
    <property type="match status" value="1"/>
</dbReference>
<dbReference type="SMART" id="SM00388">
    <property type="entry name" value="HisKA"/>
    <property type="match status" value="1"/>
</dbReference>
<keyword evidence="3" id="KW-0597">Phosphoprotein</keyword>
<dbReference type="InterPro" id="IPR036890">
    <property type="entry name" value="HATPase_C_sf"/>
</dbReference>
<evidence type="ECO:0000256" key="7">
    <source>
        <dbReference type="SAM" id="Phobius"/>
    </source>
</evidence>
<evidence type="ECO:0000256" key="6">
    <source>
        <dbReference type="SAM" id="Coils"/>
    </source>
</evidence>
<dbReference type="Pfam" id="PF13689">
    <property type="entry name" value="DUF4154"/>
    <property type="match status" value="1"/>
</dbReference>
<keyword evidence="5" id="KW-0418">Kinase</keyword>
<dbReference type="PRINTS" id="PR00344">
    <property type="entry name" value="BCTRLSENSOR"/>
</dbReference>
<reference evidence="10 11" key="1">
    <citation type="submission" date="2016-05" db="EMBL/GenBank/DDBJ databases">
        <title>Draft Genome Sequence of Algibacter sp. Strain SK-16 Isolated from the Surface Water of Aburatsubo Inlet.</title>
        <authorList>
            <person name="Wong S.-K."/>
            <person name="Yoshizawa S."/>
            <person name="Nakajima Y."/>
            <person name="Ogura Y."/>
            <person name="Tetsuya H."/>
            <person name="Hamasaki K."/>
        </authorList>
    </citation>
    <scope>NUCLEOTIDE SEQUENCE [LARGE SCALE GENOMIC DNA]</scope>
    <source>
        <strain evidence="10 11">SK-16</strain>
    </source>
</reference>
<keyword evidence="7" id="KW-0812">Transmembrane</keyword>
<gene>
    <name evidence="10" type="ORF">A8C32_04555</name>
</gene>
<dbReference type="Pfam" id="PF02518">
    <property type="entry name" value="HATPase_c"/>
    <property type="match status" value="1"/>
</dbReference>
<dbReference type="STRING" id="1849968.A8C32_04555"/>
<feature type="coiled-coil region" evidence="6">
    <location>
        <begin position="255"/>
        <end position="317"/>
    </location>
</feature>
<dbReference type="SUPFAM" id="SSF55874">
    <property type="entry name" value="ATPase domain of HSP90 chaperone/DNA topoisomerase II/histidine kinase"/>
    <property type="match status" value="1"/>
</dbReference>
<evidence type="ECO:0000256" key="8">
    <source>
        <dbReference type="SAM" id="SignalP"/>
    </source>
</evidence>
<feature type="transmembrane region" description="Helical" evidence="7">
    <location>
        <begin position="319"/>
        <end position="340"/>
    </location>
</feature>
<dbReference type="PANTHER" id="PTHR43304:SF1">
    <property type="entry name" value="PAC DOMAIN-CONTAINING PROTEIN"/>
    <property type="match status" value="1"/>
</dbReference>
<evidence type="ECO:0000259" key="9">
    <source>
        <dbReference type="PROSITE" id="PS50109"/>
    </source>
</evidence>
<dbReference type="SMART" id="SM00387">
    <property type="entry name" value="HATPase_c"/>
    <property type="match status" value="1"/>
</dbReference>
<dbReference type="InterPro" id="IPR003661">
    <property type="entry name" value="HisK_dim/P_dom"/>
</dbReference>
<organism evidence="10 11">
    <name type="scientific">Flavivirga aquatica</name>
    <dbReference type="NCBI Taxonomy" id="1849968"/>
    <lineage>
        <taxon>Bacteria</taxon>
        <taxon>Pseudomonadati</taxon>
        <taxon>Bacteroidota</taxon>
        <taxon>Flavobacteriia</taxon>
        <taxon>Flavobacteriales</taxon>
        <taxon>Flavobacteriaceae</taxon>
        <taxon>Flavivirga</taxon>
    </lineage>
</organism>
<dbReference type="Gene3D" id="1.10.287.130">
    <property type="match status" value="1"/>
</dbReference>
<dbReference type="Gene3D" id="3.30.565.10">
    <property type="entry name" value="Histidine kinase-like ATPase, C-terminal domain"/>
    <property type="match status" value="1"/>
</dbReference>
<sequence length="595" mass="69325">MECRKTNVYTNIKKSIAIGLLCCFYCLYTYAQHTNNEQVKRLQRTILIYNFTQQITWENQENNERFRIGVLGPDRAIIDFKALVEKHKADNKPIEVIGFNLVEDIEDIQLLYVNNKYNFDINYILSEISGKNIFLVTEDYNYHTSMINIKNTGDSFVYEINNKNIEREGFVVLNSLKQYAINSPQKWENLYKTTEASSEKFKKEEAYQQKHKNNNPKIIVDTILNAVEIRDEWIKILSNESELQQKKFADKVKIERELEENIKQQIDFIKSQEEKIISSDLEIKKQLKYIENQTIEIEKKENILQEKESKINIYKTLNILLIVFICLLLLGALIIFKNYLVNKKLNKKLKIKNLEIEKQALELKSKNEELEQFAYIASHDLKEPLITITSLISLFVDDYKDKFDETGKMTLNFISESSVRMQKLIDAILQYSRLGKSKVYEDVNCNNTISTLKKDLRHVIERTNTKIISGDLPIVKGAKLELRLLFQNLISNGIKFTKVDTNPLIEINCIKKSISNGSNNDTVWEFSIKDNGIGIQEKHRVRIFSIFQRLHSREEYEGTGIGLAHCKKIVESHGGKIWLDSNEGEGTTFYFTIPA</sequence>
<dbReference type="InterPro" id="IPR036097">
    <property type="entry name" value="HisK_dim/P_sf"/>
</dbReference>
<dbReference type="PROSITE" id="PS50109">
    <property type="entry name" value="HIS_KIN"/>
    <property type="match status" value="1"/>
</dbReference>
<keyword evidence="7" id="KW-1133">Transmembrane helix</keyword>
<dbReference type="EMBL" id="MDJD01000054">
    <property type="protein sequence ID" value="OEJ98489.1"/>
    <property type="molecule type" value="Genomic_DNA"/>
</dbReference>
<dbReference type="RefSeq" id="WP_069831177.1">
    <property type="nucleotide sequence ID" value="NZ_MDJD01000054.1"/>
</dbReference>
<keyword evidence="6" id="KW-0175">Coiled coil</keyword>
<comment type="caution">
    <text evidence="10">The sequence shown here is derived from an EMBL/GenBank/DDBJ whole genome shotgun (WGS) entry which is preliminary data.</text>
</comment>
<dbReference type="PANTHER" id="PTHR43304">
    <property type="entry name" value="PHYTOCHROME-LIKE PROTEIN CPH1"/>
    <property type="match status" value="1"/>
</dbReference>
<dbReference type="InterPro" id="IPR003594">
    <property type="entry name" value="HATPase_dom"/>
</dbReference>
<evidence type="ECO:0000256" key="2">
    <source>
        <dbReference type="ARBA" id="ARBA00012438"/>
    </source>
</evidence>
<protein>
    <recommendedName>
        <fullName evidence="2">histidine kinase</fullName>
        <ecNumber evidence="2">2.7.13.3</ecNumber>
    </recommendedName>
</protein>
<dbReference type="GO" id="GO:0000155">
    <property type="term" value="F:phosphorelay sensor kinase activity"/>
    <property type="evidence" value="ECO:0007669"/>
    <property type="project" value="InterPro"/>
</dbReference>
<dbReference type="InterPro" id="IPR005467">
    <property type="entry name" value="His_kinase_dom"/>
</dbReference>
<evidence type="ECO:0000256" key="3">
    <source>
        <dbReference type="ARBA" id="ARBA00022553"/>
    </source>
</evidence>
<feature type="signal peptide" evidence="8">
    <location>
        <begin position="1"/>
        <end position="31"/>
    </location>
</feature>
<keyword evidence="11" id="KW-1185">Reference proteome</keyword>
<keyword evidence="7" id="KW-0472">Membrane</keyword>
<dbReference type="Proteomes" id="UP000095713">
    <property type="component" value="Unassembled WGS sequence"/>
</dbReference>
<accession>A0A1E5SH94</accession>
<dbReference type="InterPro" id="IPR025293">
    <property type="entry name" value="YfiR/HmsC-like"/>
</dbReference>
<evidence type="ECO:0000313" key="11">
    <source>
        <dbReference type="Proteomes" id="UP000095713"/>
    </source>
</evidence>
<keyword evidence="4" id="KW-0808">Transferase</keyword>
<name>A0A1E5SH94_9FLAO</name>
<dbReference type="FunFam" id="3.30.565.10:FF:000006">
    <property type="entry name" value="Sensor histidine kinase WalK"/>
    <property type="match status" value="1"/>
</dbReference>
<evidence type="ECO:0000256" key="4">
    <source>
        <dbReference type="ARBA" id="ARBA00022679"/>
    </source>
</evidence>
<feature type="coiled-coil region" evidence="6">
    <location>
        <begin position="342"/>
        <end position="373"/>
    </location>
</feature>
<dbReference type="InterPro" id="IPR052162">
    <property type="entry name" value="Sensor_kinase/Photoreceptor"/>
</dbReference>
<dbReference type="AlphaFoldDB" id="A0A1E5SH94"/>
<dbReference type="EC" id="2.7.13.3" evidence="2"/>
<evidence type="ECO:0000256" key="5">
    <source>
        <dbReference type="ARBA" id="ARBA00022777"/>
    </source>
</evidence>
<evidence type="ECO:0000313" key="10">
    <source>
        <dbReference type="EMBL" id="OEJ98489.1"/>
    </source>
</evidence>
<keyword evidence="8" id="KW-0732">Signal</keyword>
<dbReference type="InterPro" id="IPR004358">
    <property type="entry name" value="Sig_transdc_His_kin-like_C"/>
</dbReference>
<comment type="catalytic activity">
    <reaction evidence="1">
        <text>ATP + protein L-histidine = ADP + protein N-phospho-L-histidine.</text>
        <dbReference type="EC" id="2.7.13.3"/>
    </reaction>
</comment>
<evidence type="ECO:0000256" key="1">
    <source>
        <dbReference type="ARBA" id="ARBA00000085"/>
    </source>
</evidence>
<feature type="domain" description="Histidine kinase" evidence="9">
    <location>
        <begin position="376"/>
        <end position="595"/>
    </location>
</feature>